<dbReference type="Gene3D" id="3.20.20.80">
    <property type="entry name" value="Glycosidases"/>
    <property type="match status" value="1"/>
</dbReference>
<feature type="domain" description="Chitin-binding type-2" evidence="7">
    <location>
        <begin position="24"/>
        <end position="73"/>
    </location>
</feature>
<dbReference type="STRING" id="80852.AWOD_I_1350"/>
<evidence type="ECO:0000256" key="1">
    <source>
        <dbReference type="ARBA" id="ARBA00022669"/>
    </source>
</evidence>
<dbReference type="PROSITE" id="PS50940">
    <property type="entry name" value="CHIT_BIND_II"/>
    <property type="match status" value="1"/>
</dbReference>
<dbReference type="InterPro" id="IPR002557">
    <property type="entry name" value="Chitin-bd_dom"/>
</dbReference>
<sequence>MFTFKKLLVGLGLLSISAITSANTGFCAGKLDGYYANPVNPTTFYQCFNELTYLNQCPVGLVFDSSSNTCTWA</sequence>
<evidence type="ECO:0000313" key="8">
    <source>
        <dbReference type="EMBL" id="CED71428.1"/>
    </source>
</evidence>
<evidence type="ECO:0000256" key="6">
    <source>
        <dbReference type="SAM" id="SignalP"/>
    </source>
</evidence>
<evidence type="ECO:0000256" key="2">
    <source>
        <dbReference type="ARBA" id="ARBA00022729"/>
    </source>
</evidence>
<keyword evidence="1" id="KW-0147">Chitin-binding</keyword>
<keyword evidence="9" id="KW-1185">Reference proteome</keyword>
<dbReference type="KEGG" id="awd:AWOD_I_1350"/>
<name>A0A090IQ12_9GAMM</name>
<dbReference type="EMBL" id="LN554846">
    <property type="protein sequence ID" value="CED71428.1"/>
    <property type="molecule type" value="Genomic_DNA"/>
</dbReference>
<dbReference type="PATRIC" id="fig|80852.17.peg.1388"/>
<dbReference type="GeneID" id="28540908"/>
<protein>
    <submittedName>
        <fullName evidence="8">Membrane protein</fullName>
    </submittedName>
</protein>
<dbReference type="Proteomes" id="UP000032427">
    <property type="component" value="Chromosome 1"/>
</dbReference>
<reference evidence="9" key="1">
    <citation type="submission" date="2014-09" db="EMBL/GenBank/DDBJ databases">
        <authorList>
            <person name="Hjerde E."/>
        </authorList>
    </citation>
    <scope>NUCLEOTIDE SEQUENCE [LARGE SCALE GENOMIC DNA]</scope>
    <source>
        <strain evidence="9">06/09/139</strain>
    </source>
</reference>
<dbReference type="SUPFAM" id="SSF57625">
    <property type="entry name" value="Invertebrate chitin-binding proteins"/>
    <property type="match status" value="1"/>
</dbReference>
<dbReference type="HOGENOM" id="CLU_2696334_0_0_6"/>
<evidence type="ECO:0000313" key="9">
    <source>
        <dbReference type="Proteomes" id="UP000032427"/>
    </source>
</evidence>
<feature type="chain" id="PRO_5001857922" evidence="6">
    <location>
        <begin position="23"/>
        <end position="73"/>
    </location>
</feature>
<accession>A0A090IQ12</accession>
<organism evidence="8 9">
    <name type="scientific">Aliivibrio wodanis</name>
    <dbReference type="NCBI Taxonomy" id="80852"/>
    <lineage>
        <taxon>Bacteria</taxon>
        <taxon>Pseudomonadati</taxon>
        <taxon>Pseudomonadota</taxon>
        <taxon>Gammaproteobacteria</taxon>
        <taxon>Vibrionales</taxon>
        <taxon>Vibrionaceae</taxon>
        <taxon>Aliivibrio</taxon>
    </lineage>
</organism>
<evidence type="ECO:0000256" key="3">
    <source>
        <dbReference type="ARBA" id="ARBA00022737"/>
    </source>
</evidence>
<keyword evidence="4" id="KW-1015">Disulfide bond</keyword>
<evidence type="ECO:0000256" key="4">
    <source>
        <dbReference type="ARBA" id="ARBA00023157"/>
    </source>
</evidence>
<gene>
    <name evidence="8" type="ORF">AWOD_I_1350</name>
</gene>
<dbReference type="PANTHER" id="PTHR23301">
    <property type="entry name" value="CHITIN BINDING PERITROPHIN-A"/>
    <property type="match status" value="1"/>
</dbReference>
<dbReference type="OrthoDB" id="9947700at2"/>
<feature type="signal peptide" evidence="6">
    <location>
        <begin position="1"/>
        <end position="22"/>
    </location>
</feature>
<dbReference type="GO" id="GO:0008061">
    <property type="term" value="F:chitin binding"/>
    <property type="evidence" value="ECO:0007669"/>
    <property type="project" value="UniProtKB-KW"/>
</dbReference>
<keyword evidence="2 6" id="KW-0732">Signal</keyword>
<evidence type="ECO:0000259" key="7">
    <source>
        <dbReference type="PROSITE" id="PS50940"/>
    </source>
</evidence>
<evidence type="ECO:0000256" key="5">
    <source>
        <dbReference type="ARBA" id="ARBA00023180"/>
    </source>
</evidence>
<proteinExistence type="predicted"/>
<dbReference type="GO" id="GO:0005576">
    <property type="term" value="C:extracellular region"/>
    <property type="evidence" value="ECO:0007669"/>
    <property type="project" value="InterPro"/>
</dbReference>
<dbReference type="SMART" id="SM00494">
    <property type="entry name" value="ChtBD2"/>
    <property type="match status" value="1"/>
</dbReference>
<dbReference type="InterPro" id="IPR036508">
    <property type="entry name" value="Chitin-bd_dom_sf"/>
</dbReference>
<dbReference type="AlphaFoldDB" id="A0A090IQ12"/>
<keyword evidence="5" id="KW-0325">Glycoprotein</keyword>
<keyword evidence="3" id="KW-0677">Repeat</keyword>
<dbReference type="Pfam" id="PF01607">
    <property type="entry name" value="CBM_14"/>
    <property type="match status" value="1"/>
</dbReference>
<dbReference type="InterPro" id="IPR051940">
    <property type="entry name" value="Chitin_bind-dev_reg"/>
</dbReference>
<dbReference type="PANTHER" id="PTHR23301:SF0">
    <property type="entry name" value="CHITIN-BINDING TYPE-2 DOMAIN-CONTAINING PROTEIN-RELATED"/>
    <property type="match status" value="1"/>
</dbReference>